<keyword evidence="3" id="KW-0472">Membrane</keyword>
<proteinExistence type="predicted"/>
<gene>
    <name evidence="5" type="ORF">BEMITA_LOCUS5969</name>
</gene>
<evidence type="ECO:0000313" key="6">
    <source>
        <dbReference type="Proteomes" id="UP001152759"/>
    </source>
</evidence>
<keyword evidence="6" id="KW-1185">Reference proteome</keyword>
<evidence type="ECO:0000256" key="2">
    <source>
        <dbReference type="SAM" id="MobiDB-lite"/>
    </source>
</evidence>
<keyword evidence="3" id="KW-0812">Transmembrane</keyword>
<dbReference type="GO" id="GO:0003677">
    <property type="term" value="F:DNA binding"/>
    <property type="evidence" value="ECO:0007669"/>
    <property type="project" value="UniProtKB-KW"/>
</dbReference>
<organism evidence="5 6">
    <name type="scientific">Bemisia tabaci</name>
    <name type="common">Sweetpotato whitefly</name>
    <name type="synonym">Aleurodes tabaci</name>
    <dbReference type="NCBI Taxonomy" id="7038"/>
    <lineage>
        <taxon>Eukaryota</taxon>
        <taxon>Metazoa</taxon>
        <taxon>Ecdysozoa</taxon>
        <taxon>Arthropoda</taxon>
        <taxon>Hexapoda</taxon>
        <taxon>Insecta</taxon>
        <taxon>Pterygota</taxon>
        <taxon>Neoptera</taxon>
        <taxon>Paraneoptera</taxon>
        <taxon>Hemiptera</taxon>
        <taxon>Sternorrhyncha</taxon>
        <taxon>Aleyrodoidea</taxon>
        <taxon>Aleyrodidae</taxon>
        <taxon>Aleyrodinae</taxon>
        <taxon>Bemisia</taxon>
    </lineage>
</organism>
<dbReference type="InterPro" id="IPR012340">
    <property type="entry name" value="NA-bd_OB-fold"/>
</dbReference>
<accession>A0A9P0CDW1</accession>
<feature type="transmembrane region" description="Helical" evidence="3">
    <location>
        <begin position="6"/>
        <end position="29"/>
    </location>
</feature>
<reference evidence="5" key="1">
    <citation type="submission" date="2021-12" db="EMBL/GenBank/DDBJ databases">
        <authorList>
            <person name="King R."/>
        </authorList>
    </citation>
    <scope>NUCLEOTIDE SEQUENCE</scope>
</reference>
<name>A0A9P0CDW1_BEMTA</name>
<dbReference type="SUPFAM" id="SSF50249">
    <property type="entry name" value="Nucleic acid-binding proteins"/>
    <property type="match status" value="1"/>
</dbReference>
<feature type="region of interest" description="Disordered" evidence="2">
    <location>
        <begin position="43"/>
        <end position="62"/>
    </location>
</feature>
<dbReference type="Gene3D" id="2.40.50.140">
    <property type="entry name" value="Nucleic acid-binding proteins"/>
    <property type="match status" value="1"/>
</dbReference>
<dbReference type="EMBL" id="OU963864">
    <property type="protein sequence ID" value="CAH0768902.1"/>
    <property type="molecule type" value="Genomic_DNA"/>
</dbReference>
<evidence type="ECO:0000313" key="5">
    <source>
        <dbReference type="EMBL" id="CAH0768902.1"/>
    </source>
</evidence>
<keyword evidence="1" id="KW-0238">DNA-binding</keyword>
<dbReference type="Proteomes" id="UP001152759">
    <property type="component" value="Chromosome 3"/>
</dbReference>
<dbReference type="Pfam" id="PF16900">
    <property type="entry name" value="REPA_OB_2"/>
    <property type="match status" value="1"/>
</dbReference>
<evidence type="ECO:0000256" key="1">
    <source>
        <dbReference type="ARBA" id="ARBA00023125"/>
    </source>
</evidence>
<dbReference type="AlphaFoldDB" id="A0A9P0CDW1"/>
<evidence type="ECO:0000256" key="3">
    <source>
        <dbReference type="SAM" id="Phobius"/>
    </source>
</evidence>
<protein>
    <recommendedName>
        <fullName evidence="4">Replication protein A OB domain-containing protein</fullName>
    </recommendedName>
</protein>
<dbReference type="InterPro" id="IPR031657">
    <property type="entry name" value="REPA_OB_2"/>
</dbReference>
<keyword evidence="3" id="KW-1133">Transmembrane helix</keyword>
<feature type="domain" description="Replication protein A OB" evidence="4">
    <location>
        <begin position="110"/>
        <end position="199"/>
    </location>
</feature>
<evidence type="ECO:0000259" key="4">
    <source>
        <dbReference type="Pfam" id="PF16900"/>
    </source>
</evidence>
<sequence>MLYNMYYYVVNVLLCVIMYYYVVCCRMLLLTIMTFTFTDKPGPSNENQQLERKETNRETNPINKGKEVKIKDFMEHPYELVLENVKQMKNVEREDLKDVTEEFNFSGFASIAKMPDKKQVYVIGMISHVYEKKTWGTSKKTSERRTVKIKDYDNEEMSFTLWHKMKDLITPADVNKTIEIRGGHTTTYQGVKSITVANAEIDTG</sequence>